<dbReference type="Pfam" id="PF00379">
    <property type="entry name" value="Chitin_bind_4"/>
    <property type="match status" value="1"/>
</dbReference>
<dbReference type="EMBL" id="JARPUR010000001">
    <property type="protein sequence ID" value="KAK4886273.1"/>
    <property type="molecule type" value="Genomic_DNA"/>
</dbReference>
<name>A0AAN7SR98_9COLE</name>
<dbReference type="PROSITE" id="PS51155">
    <property type="entry name" value="CHIT_BIND_RR_2"/>
    <property type="match status" value="1"/>
</dbReference>
<sequence>MMFLIVFASVFVSVLAGGQEVAVTQDTLGNYNLKYLIDGISRVEHGDIHGNVNGGFSYIDPYGILRKTEFTSGIHGYNAIGTDIPVPVQDTPEVAHAKAKHLAALHAAYLVPRIPEFQGPEEDLITQVPFGNSFVAPANSEVLNLLLEKAGHSDLADLNAVEDVTFPVNSEEQMEEIYQKLKYEKVFQKAVKRVQAQIPTCTERDIELLTAKWLAKDTDRTERKSGGL</sequence>
<keyword evidence="4" id="KW-1185">Reference proteome</keyword>
<evidence type="ECO:0000256" key="1">
    <source>
        <dbReference type="PROSITE-ProRule" id="PRU00497"/>
    </source>
</evidence>
<gene>
    <name evidence="3" type="ORF">RN001_002544</name>
</gene>
<keyword evidence="2" id="KW-0732">Signal</keyword>
<dbReference type="InterPro" id="IPR000618">
    <property type="entry name" value="Insect_cuticle"/>
</dbReference>
<dbReference type="AlphaFoldDB" id="A0AAN7SR98"/>
<accession>A0AAN7SR98</accession>
<feature type="chain" id="PRO_5042824912" evidence="2">
    <location>
        <begin position="17"/>
        <end position="228"/>
    </location>
</feature>
<dbReference type="Proteomes" id="UP001353858">
    <property type="component" value="Unassembled WGS sequence"/>
</dbReference>
<dbReference type="GO" id="GO:0042302">
    <property type="term" value="F:structural constituent of cuticle"/>
    <property type="evidence" value="ECO:0007669"/>
    <property type="project" value="UniProtKB-UniRule"/>
</dbReference>
<evidence type="ECO:0000313" key="3">
    <source>
        <dbReference type="EMBL" id="KAK4886273.1"/>
    </source>
</evidence>
<protein>
    <submittedName>
        <fullName evidence="3">Uncharacterized protein</fullName>
    </submittedName>
</protein>
<comment type="caution">
    <text evidence="3">The sequence shown here is derived from an EMBL/GenBank/DDBJ whole genome shotgun (WGS) entry which is preliminary data.</text>
</comment>
<proteinExistence type="predicted"/>
<keyword evidence="1" id="KW-0193">Cuticle</keyword>
<feature type="signal peptide" evidence="2">
    <location>
        <begin position="1"/>
        <end position="16"/>
    </location>
</feature>
<reference evidence="4" key="1">
    <citation type="submission" date="2023-01" db="EMBL/GenBank/DDBJ databases">
        <title>Key to firefly adult light organ development and bioluminescence: homeobox transcription factors regulate luciferase expression and transportation to peroxisome.</title>
        <authorList>
            <person name="Fu X."/>
        </authorList>
    </citation>
    <scope>NUCLEOTIDE SEQUENCE [LARGE SCALE GENOMIC DNA]</scope>
</reference>
<evidence type="ECO:0000313" key="4">
    <source>
        <dbReference type="Proteomes" id="UP001353858"/>
    </source>
</evidence>
<evidence type="ECO:0000256" key="2">
    <source>
        <dbReference type="SAM" id="SignalP"/>
    </source>
</evidence>
<organism evidence="3 4">
    <name type="scientific">Aquatica leii</name>
    <dbReference type="NCBI Taxonomy" id="1421715"/>
    <lineage>
        <taxon>Eukaryota</taxon>
        <taxon>Metazoa</taxon>
        <taxon>Ecdysozoa</taxon>
        <taxon>Arthropoda</taxon>
        <taxon>Hexapoda</taxon>
        <taxon>Insecta</taxon>
        <taxon>Pterygota</taxon>
        <taxon>Neoptera</taxon>
        <taxon>Endopterygota</taxon>
        <taxon>Coleoptera</taxon>
        <taxon>Polyphaga</taxon>
        <taxon>Elateriformia</taxon>
        <taxon>Elateroidea</taxon>
        <taxon>Lampyridae</taxon>
        <taxon>Luciolinae</taxon>
        <taxon>Aquatica</taxon>
    </lineage>
</organism>